<dbReference type="Proteomes" id="UP000673975">
    <property type="component" value="Unassembled WGS sequence"/>
</dbReference>
<dbReference type="RefSeq" id="WP_210510199.1">
    <property type="nucleotide sequence ID" value="NZ_JAFIDN010000002.1"/>
</dbReference>
<dbReference type="AlphaFoldDB" id="A0A8J7USJ0"/>
<accession>A0A8J7USJ0</accession>
<proteinExistence type="predicted"/>
<sequence length="56" mass="6250">MAKKQVFGEQVLAAKAAQRKMAKVIVSKKTSKGKIAFHESTVDQENVKDFISRQKS</sequence>
<organism evidence="1 2">
    <name type="scientific">Natronogracilivirga saccharolytica</name>
    <dbReference type="NCBI Taxonomy" id="2812953"/>
    <lineage>
        <taxon>Bacteria</taxon>
        <taxon>Pseudomonadati</taxon>
        <taxon>Balneolota</taxon>
        <taxon>Balneolia</taxon>
        <taxon>Balneolales</taxon>
        <taxon>Cyclonatronaceae</taxon>
        <taxon>Natronogracilivirga</taxon>
    </lineage>
</organism>
<reference evidence="1" key="1">
    <citation type="submission" date="2021-02" db="EMBL/GenBank/DDBJ databases">
        <title>Natronogracilivirga saccharolytica gen. nov. sp. nov. a new anaerobic, haloalkiliphilic carbohydrate-fermenting bacterium from soda lake and proposing of Cyclonatronumiaceae fam. nov. in the phylum Balneolaeota.</title>
        <authorList>
            <person name="Zhilina T.N."/>
            <person name="Sorokin D.Y."/>
            <person name="Zavarzina D.G."/>
            <person name="Toshchakov S.V."/>
            <person name="Kublanov I.V."/>
        </authorList>
    </citation>
    <scope>NUCLEOTIDE SEQUENCE</scope>
    <source>
        <strain evidence="1">Z-1702</strain>
    </source>
</reference>
<evidence type="ECO:0000313" key="2">
    <source>
        <dbReference type="Proteomes" id="UP000673975"/>
    </source>
</evidence>
<keyword evidence="2" id="KW-1185">Reference proteome</keyword>
<name>A0A8J7USJ0_9BACT</name>
<protein>
    <submittedName>
        <fullName evidence="1">DUF4295 domain-containing protein</fullName>
    </submittedName>
</protein>
<evidence type="ECO:0000313" key="1">
    <source>
        <dbReference type="EMBL" id="MBP3191571.1"/>
    </source>
</evidence>
<gene>
    <name evidence="1" type="ORF">NATSA_02730</name>
</gene>
<comment type="caution">
    <text evidence="1">The sequence shown here is derived from an EMBL/GenBank/DDBJ whole genome shotgun (WGS) entry which is preliminary data.</text>
</comment>
<dbReference type="EMBL" id="JAFIDN010000002">
    <property type="protein sequence ID" value="MBP3191571.1"/>
    <property type="molecule type" value="Genomic_DNA"/>
</dbReference>